<keyword evidence="11" id="KW-0966">Cell projection</keyword>
<proteinExistence type="inferred from homology"/>
<evidence type="ECO:0000256" key="9">
    <source>
        <dbReference type="ARBA" id="ARBA00023136"/>
    </source>
</evidence>
<keyword evidence="12" id="KW-1185">Reference proteome</keyword>
<comment type="subcellular location">
    <subcellularLocation>
        <location evidence="2">Cell membrane</location>
        <topology evidence="2">Single-pass membrane protein</topology>
    </subcellularLocation>
</comment>
<name>A0ABM8QPZ5_9BACT</name>
<accession>A0ABM8QPZ5</accession>
<protein>
    <recommendedName>
        <fullName evidence="10">Flagellar protein FliL</fullName>
    </recommendedName>
</protein>
<evidence type="ECO:0000256" key="6">
    <source>
        <dbReference type="ARBA" id="ARBA00022692"/>
    </source>
</evidence>
<gene>
    <name evidence="11" type="ORF">NSPZN2_11126</name>
</gene>
<comment type="caution">
    <text evidence="11">The sequence shown here is derived from an EMBL/GenBank/DDBJ whole genome shotgun (WGS) entry which is preliminary data.</text>
</comment>
<evidence type="ECO:0000256" key="8">
    <source>
        <dbReference type="ARBA" id="ARBA00022989"/>
    </source>
</evidence>
<keyword evidence="11" id="KW-0969">Cilium</keyword>
<keyword evidence="7 10" id="KW-0283">Flagellar rotation</keyword>
<dbReference type="EMBL" id="CAJNBJ010000001">
    <property type="protein sequence ID" value="CAE6709091.1"/>
    <property type="molecule type" value="Genomic_DNA"/>
</dbReference>
<evidence type="ECO:0000256" key="3">
    <source>
        <dbReference type="ARBA" id="ARBA00008281"/>
    </source>
</evidence>
<comment type="similarity">
    <text evidence="3 10">Belongs to the FliL family.</text>
</comment>
<evidence type="ECO:0000256" key="7">
    <source>
        <dbReference type="ARBA" id="ARBA00022779"/>
    </source>
</evidence>
<dbReference type="PROSITE" id="PS51257">
    <property type="entry name" value="PROKAR_LIPOPROTEIN"/>
    <property type="match status" value="1"/>
</dbReference>
<evidence type="ECO:0000313" key="11">
    <source>
        <dbReference type="EMBL" id="CAE6709091.1"/>
    </source>
</evidence>
<comment type="function">
    <text evidence="1 10">Controls the rotational direction of flagella during chemotaxis.</text>
</comment>
<keyword evidence="11" id="KW-0282">Flagellum</keyword>
<evidence type="ECO:0000256" key="2">
    <source>
        <dbReference type="ARBA" id="ARBA00004162"/>
    </source>
</evidence>
<keyword evidence="4 10" id="KW-1003">Cell membrane</keyword>
<reference evidence="11 12" key="1">
    <citation type="submission" date="2021-02" db="EMBL/GenBank/DDBJ databases">
        <authorList>
            <person name="Han P."/>
        </authorList>
    </citation>
    <scope>NUCLEOTIDE SEQUENCE [LARGE SCALE GENOMIC DNA]</scope>
    <source>
        <strain evidence="11">Candidatus Nitrospira sp. ZN2</strain>
    </source>
</reference>
<evidence type="ECO:0000256" key="1">
    <source>
        <dbReference type="ARBA" id="ARBA00002254"/>
    </source>
</evidence>
<keyword evidence="5 10" id="KW-0145">Chemotaxis</keyword>
<evidence type="ECO:0000256" key="10">
    <source>
        <dbReference type="RuleBase" id="RU364125"/>
    </source>
</evidence>
<keyword evidence="9 10" id="KW-0472">Membrane</keyword>
<evidence type="ECO:0000256" key="4">
    <source>
        <dbReference type="ARBA" id="ARBA00022475"/>
    </source>
</evidence>
<dbReference type="Proteomes" id="UP000675880">
    <property type="component" value="Unassembled WGS sequence"/>
</dbReference>
<sequence>MNMTLRISLALLFSISCILLVVGYLGGFSSPDLIPRTLSLSNKPSSEPSPTPAGLTINLPAIVAPVDDGTRFYYIQANLAVEIDRAATGTLIRERHDQIDRYIMEMLHTYPVQDLRAPGQSVTLREDLKRTVNRLLPKGQVRNVYITNWLMTPVGS</sequence>
<keyword evidence="8" id="KW-1133">Transmembrane helix</keyword>
<evidence type="ECO:0000256" key="5">
    <source>
        <dbReference type="ARBA" id="ARBA00022500"/>
    </source>
</evidence>
<evidence type="ECO:0000313" key="12">
    <source>
        <dbReference type="Proteomes" id="UP000675880"/>
    </source>
</evidence>
<dbReference type="InterPro" id="IPR005503">
    <property type="entry name" value="FliL"/>
</dbReference>
<dbReference type="Pfam" id="PF03748">
    <property type="entry name" value="FliL"/>
    <property type="match status" value="1"/>
</dbReference>
<keyword evidence="6" id="KW-0812">Transmembrane</keyword>
<organism evidence="11 12">
    <name type="scientific">Nitrospira defluvii</name>
    <dbReference type="NCBI Taxonomy" id="330214"/>
    <lineage>
        <taxon>Bacteria</taxon>
        <taxon>Pseudomonadati</taxon>
        <taxon>Nitrospirota</taxon>
        <taxon>Nitrospiria</taxon>
        <taxon>Nitrospirales</taxon>
        <taxon>Nitrospiraceae</taxon>
        <taxon>Nitrospira</taxon>
    </lineage>
</organism>